<dbReference type="OrthoDB" id="185175at2759"/>
<evidence type="ECO:0000259" key="4">
    <source>
        <dbReference type="PROSITE" id="PS50238"/>
    </source>
</evidence>
<name>U1I042_ENDPU</name>
<feature type="compositionally biased region" description="Basic and acidic residues" evidence="2">
    <location>
        <begin position="194"/>
        <end position="209"/>
    </location>
</feature>
<dbReference type="PROSITE" id="PS50238">
    <property type="entry name" value="RHOGAP"/>
    <property type="match status" value="1"/>
</dbReference>
<feature type="compositionally biased region" description="Pro residues" evidence="2">
    <location>
        <begin position="604"/>
        <end position="626"/>
    </location>
</feature>
<feature type="region of interest" description="Disordered" evidence="2">
    <location>
        <begin position="1066"/>
        <end position="1157"/>
    </location>
</feature>
<accession>U1I042</accession>
<dbReference type="InterPro" id="IPR000198">
    <property type="entry name" value="RhoGAP_dom"/>
</dbReference>
<dbReference type="InterPro" id="IPR050729">
    <property type="entry name" value="Rho-GAP"/>
</dbReference>
<feature type="region of interest" description="Disordered" evidence="2">
    <location>
        <begin position="1518"/>
        <end position="1541"/>
    </location>
</feature>
<dbReference type="Pfam" id="PF00787">
    <property type="entry name" value="PX"/>
    <property type="match status" value="1"/>
</dbReference>
<feature type="compositionally biased region" description="Polar residues" evidence="2">
    <location>
        <begin position="381"/>
        <end position="431"/>
    </location>
</feature>
<dbReference type="InterPro" id="IPR001849">
    <property type="entry name" value="PH_domain"/>
</dbReference>
<dbReference type="GO" id="GO:0007165">
    <property type="term" value="P:signal transduction"/>
    <property type="evidence" value="ECO:0007669"/>
    <property type="project" value="InterPro"/>
</dbReference>
<dbReference type="OMA" id="HQMFSDL"/>
<feature type="compositionally biased region" description="Polar residues" evidence="2">
    <location>
        <begin position="19"/>
        <end position="29"/>
    </location>
</feature>
<dbReference type="PANTHER" id="PTHR23176">
    <property type="entry name" value="RHO/RAC/CDC GTPASE-ACTIVATING PROTEIN"/>
    <property type="match status" value="1"/>
</dbReference>
<feature type="compositionally biased region" description="Basic and acidic residues" evidence="2">
    <location>
        <begin position="1"/>
        <end position="12"/>
    </location>
</feature>
<feature type="domain" description="Rho-GAP" evidence="4">
    <location>
        <begin position="1183"/>
        <end position="1395"/>
    </location>
</feature>
<feature type="region of interest" description="Disordered" evidence="2">
    <location>
        <begin position="1"/>
        <end position="209"/>
    </location>
</feature>
<protein>
    <recommendedName>
        <fullName evidence="7">RhoGAP-domain-containing protein</fullName>
    </recommendedName>
</protein>
<dbReference type="PANTHER" id="PTHR23176:SF129">
    <property type="entry name" value="RHO GTPASE ACTIVATING PROTEIN AT 16F, ISOFORM E-RELATED"/>
    <property type="match status" value="1"/>
</dbReference>
<feature type="compositionally biased region" description="Basic and acidic residues" evidence="2">
    <location>
        <begin position="118"/>
        <end position="128"/>
    </location>
</feature>
<dbReference type="GO" id="GO:0035091">
    <property type="term" value="F:phosphatidylinositol binding"/>
    <property type="evidence" value="ECO:0007669"/>
    <property type="project" value="InterPro"/>
</dbReference>
<dbReference type="SMART" id="SM00324">
    <property type="entry name" value="RhoGAP"/>
    <property type="match status" value="1"/>
</dbReference>
<evidence type="ECO:0008006" key="7">
    <source>
        <dbReference type="Google" id="ProtNLM"/>
    </source>
</evidence>
<feature type="region of interest" description="Disordered" evidence="2">
    <location>
        <begin position="275"/>
        <end position="330"/>
    </location>
</feature>
<feature type="compositionally biased region" description="Low complexity" evidence="2">
    <location>
        <begin position="658"/>
        <end position="685"/>
    </location>
</feature>
<feature type="compositionally biased region" description="Basic and acidic residues" evidence="2">
    <location>
        <begin position="164"/>
        <end position="175"/>
    </location>
</feature>
<dbReference type="InterPro" id="IPR008936">
    <property type="entry name" value="Rho_GTPase_activation_prot"/>
</dbReference>
<dbReference type="RefSeq" id="XP_007786089.1">
    <property type="nucleotide sequence ID" value="XM_007787899.1"/>
</dbReference>
<feature type="compositionally biased region" description="Basic residues" evidence="2">
    <location>
        <begin position="519"/>
        <end position="531"/>
    </location>
</feature>
<sequence>MERGGRPHEVLHLPRRNPTPLQSPLSNTLIPRDFLSQRSGAQDLDIPGADTTPNNLPPGLPSTASPDAGHFSLTFPFATMPSIANPHSPRPLHHKENGDQLPQGQREPNANSRKSGSAKKEGSKRTPTEDCTTLRKVSSPGVPCNAVNQPHPSPPASPRSTNSMEKEDHKIDRVSLPRNSSIESAHSSTSSSAEHSHKSSNDTTHTESPEIQHLISAAGSAENLISHLLKDKQHAASQNAQLWKLVDKQRSLLMGLNQDLERAIRDKEKYRKKLKDLQTQAAAPHSSGLTTPEQSQNVGGKVKTGQQAPTKEDNTSLAQAPVCTPKDRAINSLNSSPLDLTMMPSPLHLLQGQQKLQVTEAMGKSEVKDKQQMPTLASIQVSNKASVAPNDYQSSSESHHQPVQASFLKSPSPTQAQSTKQNTDPTSTSMGASPATERAEKNLHPTRKPPPAPLNLNQAKPKNHLLQDFASIDHLHSDHEPSQHIQEVPLSQRGRRKTREEDDRDREMAAQQEEAARSRSSKSSKSGKKKSKQESNTEAQTTVAPVIPPSVTSPTPRQVAIPPPSEAALNGPSLPSSIAAVLSPNSLGAAPTAPVVERTLTVPPMSPGLPVSPRPIDRPPGSPMPRLPREGSGIPLSPPLSPRGAAPILPLSPRFPGSAIPPSAAPVAISSPPPSQESFSQPSSPRIQELPRPTVNTSAANDRVESRESPVSSFHGVHIDRSLMDPAFPKLLLPPRALSSIIVRVSSSRLRPKRQSYLVLKSNDEDPVFTLSIFSRSEGRELWRVEKVIMALPQLDSQMKSVSKFATKLPERKLFSGHSPAIIDARRTALNHYIEELLEAAVDERSALVVCQFLSNDVIEARDDETSLLTPSQRNKPVLALGAEGRPVKEGYLTKRGKNFGGWKVRYFILHGAELKYFEAPGGTHLGTIKLQNAQIGKQTQSPSPSRTDDDVENQYRHAFLVLEPKRKDSSSLVRHVLCAESDEERDEWVLVLMQHCDNQSDDEKNKQPVSRRAEDGKNHITGFEAKVKQYSEIQNAAPHDAQTTVRPTTDELKVIGYEQVTAGTAPTIGVQHTKRRQETTPSPASGSSAPSVETSSAHDQQAASQSSKSISGPTNGGVIQDAGSWGNKPPPQTNVKDKKRSMWGFRQRGGSDSVQTIQPLPNCGAFNLSQTQYGPIRAVFGLPLTEAVELCPPRGVNVTLPAVVYRCIEYLQAKDAASEEGIFRLSGSNIVIKALRERFNTEGDVNFIADDQYYDVHAVASLFKSYLRELPTTVLTKELHLDFLHVLELDEKSKKIAAFNVLVHRLPQVNLALLRALSQYLIQVVNNADKNKMNVRNMGIVFSPTLNIPAPVFSMFLTDFEAIFGSEPAERAPAPAPEQTKTIEFLVPNQLTPEDIRSPRHQIFTDLPTPAYNQTTFSEGPPPAQFPMQQPSMNSNPPNASVAQNTGFIPMQPSYETKTYVPDPQALTQPQQRYSMVPPLAQRAEYGSMNMMLAPSNAATLKAKRRESSMLFMGMGHRKSSVPKLRDDSATGLVPNNNFE</sequence>
<feature type="region of interest" description="Disordered" evidence="2">
    <location>
        <begin position="478"/>
        <end position="579"/>
    </location>
</feature>
<proteinExistence type="predicted"/>
<evidence type="ECO:0000313" key="6">
    <source>
        <dbReference type="Proteomes" id="UP000019373"/>
    </source>
</evidence>
<keyword evidence="1" id="KW-0343">GTPase activation</keyword>
<dbReference type="SUPFAM" id="SSF50729">
    <property type="entry name" value="PH domain-like"/>
    <property type="match status" value="1"/>
</dbReference>
<dbReference type="InterPro" id="IPR011993">
    <property type="entry name" value="PH-like_dom_sf"/>
</dbReference>
<feature type="compositionally biased region" description="Low complexity" evidence="2">
    <location>
        <begin position="180"/>
        <end position="193"/>
    </location>
</feature>
<dbReference type="CDD" id="cd13277">
    <property type="entry name" value="PH_Bem3"/>
    <property type="match status" value="1"/>
</dbReference>
<feature type="compositionally biased region" description="Low complexity" evidence="2">
    <location>
        <begin position="1082"/>
        <end position="1112"/>
    </location>
</feature>
<dbReference type="SUPFAM" id="SSF48350">
    <property type="entry name" value="GTPase activation domain, GAP"/>
    <property type="match status" value="1"/>
</dbReference>
<dbReference type="InterPro" id="IPR001683">
    <property type="entry name" value="PX_dom"/>
</dbReference>
<feature type="compositionally biased region" description="Basic and acidic residues" evidence="2">
    <location>
        <begin position="498"/>
        <end position="508"/>
    </location>
</feature>
<dbReference type="Gene3D" id="2.30.29.30">
    <property type="entry name" value="Pleckstrin-homology domain (PH domain)/Phosphotyrosine-binding domain (PTB)"/>
    <property type="match status" value="1"/>
</dbReference>
<feature type="compositionally biased region" description="Basic and acidic residues" evidence="2">
    <location>
        <begin position="1002"/>
        <end position="1019"/>
    </location>
</feature>
<feature type="region of interest" description="Disordered" evidence="2">
    <location>
        <begin position="999"/>
        <end position="1020"/>
    </location>
</feature>
<dbReference type="GeneID" id="19240785"/>
<feature type="region of interest" description="Disordered" evidence="2">
    <location>
        <begin position="598"/>
        <end position="711"/>
    </location>
</feature>
<organism evidence="5 6">
    <name type="scientific">Endocarpon pusillum (strain Z07020 / HMAS-L-300199)</name>
    <name type="common">Lichen-forming fungus</name>
    <dbReference type="NCBI Taxonomy" id="1263415"/>
    <lineage>
        <taxon>Eukaryota</taxon>
        <taxon>Fungi</taxon>
        <taxon>Dikarya</taxon>
        <taxon>Ascomycota</taxon>
        <taxon>Pezizomycotina</taxon>
        <taxon>Eurotiomycetes</taxon>
        <taxon>Chaetothyriomycetidae</taxon>
        <taxon>Verrucariales</taxon>
        <taxon>Verrucariaceae</taxon>
        <taxon>Endocarpon</taxon>
    </lineage>
</organism>
<dbReference type="Pfam" id="PF00620">
    <property type="entry name" value="RhoGAP"/>
    <property type="match status" value="1"/>
</dbReference>
<feature type="region of interest" description="Disordered" evidence="2">
    <location>
        <begin position="381"/>
        <end position="458"/>
    </location>
</feature>
<dbReference type="SMART" id="SM00233">
    <property type="entry name" value="PH"/>
    <property type="match status" value="1"/>
</dbReference>
<dbReference type="eggNOG" id="KOG4269">
    <property type="taxonomic scope" value="Eukaryota"/>
</dbReference>
<dbReference type="Gene3D" id="3.30.1520.10">
    <property type="entry name" value="Phox-like domain"/>
    <property type="match status" value="1"/>
</dbReference>
<dbReference type="FunFam" id="2.30.29.30:FF:000452">
    <property type="entry name" value="Rho GTPase activator (Bem3)"/>
    <property type="match status" value="1"/>
</dbReference>
<dbReference type="Proteomes" id="UP000019373">
    <property type="component" value="Unassembled WGS sequence"/>
</dbReference>
<feature type="compositionally biased region" description="Polar residues" evidence="2">
    <location>
        <begin position="277"/>
        <end position="309"/>
    </location>
</feature>
<dbReference type="CDD" id="cd06093">
    <property type="entry name" value="PX_domain"/>
    <property type="match status" value="1"/>
</dbReference>
<dbReference type="InterPro" id="IPR036871">
    <property type="entry name" value="PX_dom_sf"/>
</dbReference>
<dbReference type="Gene3D" id="1.10.555.10">
    <property type="entry name" value="Rho GTPase activation protein"/>
    <property type="match status" value="1"/>
</dbReference>
<dbReference type="HOGENOM" id="CLU_002671_0_0_1"/>
<feature type="compositionally biased region" description="Low complexity" evidence="2">
    <location>
        <begin position="541"/>
        <end position="556"/>
    </location>
</feature>
<dbReference type="Pfam" id="PF00169">
    <property type="entry name" value="PH"/>
    <property type="match status" value="1"/>
</dbReference>
<dbReference type="GO" id="GO:0005096">
    <property type="term" value="F:GTPase activator activity"/>
    <property type="evidence" value="ECO:0007669"/>
    <property type="project" value="UniProtKB-KW"/>
</dbReference>
<evidence type="ECO:0000256" key="1">
    <source>
        <dbReference type="ARBA" id="ARBA00022468"/>
    </source>
</evidence>
<reference evidence="6" key="1">
    <citation type="journal article" date="2014" name="BMC Genomics">
        <title>Genome characteristics reveal the impact of lichenization on lichen-forming fungus Endocarpon pusillum Hedwig (Verrucariales, Ascomycota).</title>
        <authorList>
            <person name="Wang Y.-Y."/>
            <person name="Liu B."/>
            <person name="Zhang X.-Y."/>
            <person name="Zhou Q.-M."/>
            <person name="Zhang T."/>
            <person name="Li H."/>
            <person name="Yu Y.-F."/>
            <person name="Zhang X.-L."/>
            <person name="Hao X.-Y."/>
            <person name="Wang M."/>
            <person name="Wang L."/>
            <person name="Wei J.-C."/>
        </authorList>
    </citation>
    <scope>NUCLEOTIDE SEQUENCE [LARGE SCALE GENOMIC DNA]</scope>
    <source>
        <strain evidence="6">Z07020 / HMAS-L-300199</strain>
    </source>
</reference>
<evidence type="ECO:0000259" key="3">
    <source>
        <dbReference type="PROSITE" id="PS50003"/>
    </source>
</evidence>
<dbReference type="EMBL" id="KE720743">
    <property type="protein sequence ID" value="ERF76565.1"/>
    <property type="molecule type" value="Genomic_DNA"/>
</dbReference>
<feature type="compositionally biased region" description="Polar residues" evidence="2">
    <location>
        <begin position="100"/>
        <end position="115"/>
    </location>
</feature>
<feature type="domain" description="PH" evidence="3">
    <location>
        <begin position="886"/>
        <end position="998"/>
    </location>
</feature>
<dbReference type="GO" id="GO:0005938">
    <property type="term" value="C:cell cortex"/>
    <property type="evidence" value="ECO:0007669"/>
    <property type="project" value="UniProtKB-ARBA"/>
</dbReference>
<dbReference type="PROSITE" id="PS50003">
    <property type="entry name" value="PH_DOMAIN"/>
    <property type="match status" value="1"/>
</dbReference>
<evidence type="ECO:0000313" key="5">
    <source>
        <dbReference type="EMBL" id="ERF76565.1"/>
    </source>
</evidence>
<evidence type="ECO:0000256" key="2">
    <source>
        <dbReference type="SAM" id="MobiDB-lite"/>
    </source>
</evidence>
<gene>
    <name evidence="5" type="ORF">EPUS_05838</name>
</gene>
<keyword evidence="6" id="KW-1185">Reference proteome</keyword>